<proteinExistence type="predicted"/>
<organism evidence="1 2">
    <name type="scientific">Micavibrio aeruginosavorus</name>
    <dbReference type="NCBI Taxonomy" id="349221"/>
    <lineage>
        <taxon>Bacteria</taxon>
        <taxon>Pseudomonadati</taxon>
        <taxon>Bdellovibrionota</taxon>
        <taxon>Bdellovibrionia</taxon>
        <taxon>Bdellovibrionales</taxon>
        <taxon>Pseudobdellovibrionaceae</taxon>
        <taxon>Micavibrio</taxon>
    </lineage>
</organism>
<reference evidence="1 2" key="1">
    <citation type="submission" date="2017-08" db="EMBL/GenBank/DDBJ databases">
        <title>Infants hospitalized years apart are colonized by the same room-sourced microbial strains.</title>
        <authorList>
            <person name="Brooks B."/>
            <person name="Olm M.R."/>
            <person name="Firek B.A."/>
            <person name="Baker R."/>
            <person name="Thomas B.C."/>
            <person name="Morowitz M.J."/>
            <person name="Banfield J.F."/>
        </authorList>
    </citation>
    <scope>NUCLEOTIDE SEQUENCE [LARGE SCALE GENOMIC DNA]</scope>
    <source>
        <strain evidence="1">S2_018_000_R2_104</strain>
    </source>
</reference>
<gene>
    <name evidence="1" type="ORF">DI626_04305</name>
</gene>
<dbReference type="EMBL" id="QFNK01000064">
    <property type="protein sequence ID" value="PZO87295.1"/>
    <property type="molecule type" value="Genomic_DNA"/>
</dbReference>
<accession>A0A2W5BW23</accession>
<evidence type="ECO:0000313" key="1">
    <source>
        <dbReference type="EMBL" id="PZO87295.1"/>
    </source>
</evidence>
<dbReference type="AlphaFoldDB" id="A0A2W5BW23"/>
<protein>
    <submittedName>
        <fullName evidence="1">Uncharacterized protein</fullName>
    </submittedName>
</protein>
<name>A0A2W5BW23_9BACT</name>
<dbReference type="Proteomes" id="UP000249557">
    <property type="component" value="Unassembled WGS sequence"/>
</dbReference>
<sequence>MRDIIEKIVGGDDSKFEALIKKLVAGQMLAFAQVEDPEGLTINFLNYLLEENEDIEYVPLFSDAEEVNAFVEDADIPDGYTLYEFDGDLLADVFEGEQYLMINPVSGGIVFQAAHMKMFASPANDQDPE</sequence>
<comment type="caution">
    <text evidence="1">The sequence shown here is derived from an EMBL/GenBank/DDBJ whole genome shotgun (WGS) entry which is preliminary data.</text>
</comment>
<evidence type="ECO:0000313" key="2">
    <source>
        <dbReference type="Proteomes" id="UP000249557"/>
    </source>
</evidence>